<keyword evidence="1" id="KW-1133">Transmembrane helix</keyword>
<protein>
    <recommendedName>
        <fullName evidence="4">DUF2254 domain-containing protein</fullName>
    </recommendedName>
</protein>
<dbReference type="RefSeq" id="WP_006844372.1">
    <property type="nucleotide sequence ID" value="NZ_AQWJ01000007.1"/>
</dbReference>
<name>F8X449_9BACT</name>
<accession>F8X449</accession>
<feature type="transmembrane region" description="Helical" evidence="1">
    <location>
        <begin position="21"/>
        <end position="41"/>
    </location>
</feature>
<feature type="transmembrane region" description="Helical" evidence="1">
    <location>
        <begin position="61"/>
        <end position="84"/>
    </location>
</feature>
<keyword evidence="1" id="KW-0812">Transmembrane</keyword>
<dbReference type="HOGENOM" id="CLU_459868_0_0_10"/>
<comment type="caution">
    <text evidence="2">The sequence shown here is derived from an EMBL/GenBank/DDBJ whole genome shotgun (WGS) entry which is preliminary data.</text>
</comment>
<organism evidence="2 3">
    <name type="scientific">Dysgonomonas mossii DSM 22836</name>
    <dbReference type="NCBI Taxonomy" id="742767"/>
    <lineage>
        <taxon>Bacteria</taxon>
        <taxon>Pseudomonadati</taxon>
        <taxon>Bacteroidota</taxon>
        <taxon>Bacteroidia</taxon>
        <taxon>Bacteroidales</taxon>
        <taxon>Dysgonomonadaceae</taxon>
        <taxon>Dysgonomonas</taxon>
    </lineage>
</organism>
<evidence type="ECO:0008006" key="4">
    <source>
        <dbReference type="Google" id="ProtNLM"/>
    </source>
</evidence>
<evidence type="ECO:0000256" key="1">
    <source>
        <dbReference type="SAM" id="Phobius"/>
    </source>
</evidence>
<feature type="transmembrane region" description="Helical" evidence="1">
    <location>
        <begin position="105"/>
        <end position="124"/>
    </location>
</feature>
<dbReference type="STRING" id="742767.HMPREF9456_03008"/>
<keyword evidence="3" id="KW-1185">Reference proteome</keyword>
<feature type="transmembrane region" description="Helical" evidence="1">
    <location>
        <begin position="136"/>
        <end position="156"/>
    </location>
</feature>
<reference evidence="2 3" key="1">
    <citation type="submission" date="2011-04" db="EMBL/GenBank/DDBJ databases">
        <title>The Genome Sequence of Dysgonomonas mossii DSM 22836.</title>
        <authorList>
            <consortium name="The Broad Institute Genome Sequencing Platform"/>
            <person name="Earl A."/>
            <person name="Ward D."/>
            <person name="Feldgarden M."/>
            <person name="Gevers D."/>
            <person name="Pudlo N."/>
            <person name="Martens E."/>
            <person name="Allen-Vercoe E."/>
            <person name="Young S.K."/>
            <person name="Zeng Q."/>
            <person name="Gargeya S."/>
            <person name="Fitzgerald M."/>
            <person name="Haas B."/>
            <person name="Abouelleil A."/>
            <person name="Alvarado L."/>
            <person name="Arachchi H.M."/>
            <person name="Berlin A."/>
            <person name="Brown A."/>
            <person name="Chapman S.B."/>
            <person name="Chen Z."/>
            <person name="Dunbar C."/>
            <person name="Freedman E."/>
            <person name="Gearin G."/>
            <person name="Gellesch M."/>
            <person name="Goldberg J."/>
            <person name="Griggs A."/>
            <person name="Gujja S."/>
            <person name="Heiman D."/>
            <person name="Howarth C."/>
            <person name="Larson L."/>
            <person name="Lui A."/>
            <person name="MacDonald P.J.P."/>
            <person name="Mehta T."/>
            <person name="Montmayeur A."/>
            <person name="Murphy C."/>
            <person name="Neiman D."/>
            <person name="Pearson M."/>
            <person name="Priest M."/>
            <person name="Roberts A."/>
            <person name="Saif S."/>
            <person name="Shea T."/>
            <person name="Shenoy N."/>
            <person name="Sisk P."/>
            <person name="Stolte C."/>
            <person name="Sykes S."/>
            <person name="Yandava C."/>
            <person name="Wortman J."/>
            <person name="Nusbaum C."/>
            <person name="Birren B."/>
        </authorList>
    </citation>
    <scope>NUCLEOTIDE SEQUENCE [LARGE SCALE GENOMIC DNA]</scope>
    <source>
        <strain evidence="2 3">DSM 22836</strain>
    </source>
</reference>
<dbReference type="Proteomes" id="UP000006420">
    <property type="component" value="Unassembled WGS sequence"/>
</dbReference>
<keyword evidence="1" id="KW-0472">Membrane</keyword>
<evidence type="ECO:0000313" key="2">
    <source>
        <dbReference type="EMBL" id="EGK05095.1"/>
    </source>
</evidence>
<dbReference type="AlphaFoldDB" id="F8X449"/>
<proteinExistence type="predicted"/>
<dbReference type="GeneID" id="78083610"/>
<evidence type="ECO:0000313" key="3">
    <source>
        <dbReference type="Proteomes" id="UP000006420"/>
    </source>
</evidence>
<dbReference type="OrthoDB" id="1491589at2"/>
<dbReference type="EMBL" id="ADLW01000018">
    <property type="protein sequence ID" value="EGK05095.1"/>
    <property type="molecule type" value="Genomic_DNA"/>
</dbReference>
<gene>
    <name evidence="2" type="ORF">HMPREF9456_03008</name>
</gene>
<sequence length="593" mass="70080">MERCKYHYYKLLHEKPWNNIFFNWKVFLCLMLLFIIGFFIFNTDSLSLNFPTVESQIKILNSVLVIIGLFVSIVFSFLILSFNVSHRYYGRYAISNFLKNRKAKASITFLISSIILLIYSLYYLGEATNADGYTNFLFISSIVLSIVSFFFIFPAFNDVLENSHSRSKIDSIFGLINEDRILDEIYAEEENNISSYYHKDPINIIYEIGITSIKDYDYTSLEIITSKIPLFFKQNIQNKEENKFSLDYRRLYFKLTTLLSDIYDCAIKEKNEKYSFSIIRSLFSLEYLILENIHKEDFSQFLNFSKYNYLDFSINLEKLFNKAIKHDEEGVCEYIIDLYNSFSKKSILDIAPKNISYSKTLHYSLTEKYDIVIEPLRQMKKYSEMLLANRKAHLLKEVFNVIYVLECAVMELQTSNGIKCMLYNIILNYKKDIFINYISKDEVASIKYLYFPFKQTVHIYKNTKCKIPFLGLLDILDELFNKNKLNNLVLNEVKAEMLHIIRDKIFSDDLMRRAIEKFVSIGSKVTKNDPDNKKDTYMNLQENLCIVLESAIEEKVDGKWINILKQSIDGFKLYKKFEIDLSKKGYIRDRRII</sequence>